<keyword evidence="1 4" id="KW-0378">Hydrolase</keyword>
<protein>
    <submittedName>
        <fullName evidence="4">Epoxide hydrolase A</fullName>
        <ecNumber evidence="4">3.3.2.10</ecNumber>
    </submittedName>
</protein>
<evidence type="ECO:0000313" key="5">
    <source>
        <dbReference type="EMBL" id="CAA0122445.1"/>
    </source>
</evidence>
<dbReference type="EC" id="3.3.2.10" evidence="4"/>
<dbReference type="PANTHER" id="PTHR43329">
    <property type="entry name" value="EPOXIDE HYDROLASE"/>
    <property type="match status" value="1"/>
</dbReference>
<evidence type="ECO:0000313" key="4">
    <source>
        <dbReference type="EMBL" id="CAA0118428.1"/>
    </source>
</evidence>
<evidence type="ECO:0000313" key="6">
    <source>
        <dbReference type="Proteomes" id="UP000435877"/>
    </source>
</evidence>
<organism evidence="4 7">
    <name type="scientific">Zhongshania aliphaticivorans</name>
    <dbReference type="NCBI Taxonomy" id="1470434"/>
    <lineage>
        <taxon>Bacteria</taxon>
        <taxon>Pseudomonadati</taxon>
        <taxon>Pseudomonadota</taxon>
        <taxon>Gammaproteobacteria</taxon>
        <taxon>Cellvibrionales</taxon>
        <taxon>Spongiibacteraceae</taxon>
        <taxon>Zhongshania</taxon>
    </lineage>
</organism>
<reference evidence="6 7" key="1">
    <citation type="submission" date="2019-11" db="EMBL/GenBank/DDBJ databases">
        <authorList>
            <person name="Holert J."/>
        </authorList>
    </citation>
    <scope>NUCLEOTIDE SEQUENCE [LARGE SCALE GENOMIC DNA]</scope>
    <source>
        <strain evidence="4">BC3_2A</strain>
        <strain evidence="3">SB11_1A</strain>
    </source>
</reference>
<keyword evidence="6" id="KW-1185">Reference proteome</keyword>
<dbReference type="RefSeq" id="WP_159270015.1">
    <property type="nucleotide sequence ID" value="NZ_CACSIK010000003.1"/>
</dbReference>
<dbReference type="InterPro" id="IPR029058">
    <property type="entry name" value="AB_hydrolase_fold"/>
</dbReference>
<dbReference type="EMBL" id="CACSIM010000008">
    <property type="protein sequence ID" value="CAA0122445.1"/>
    <property type="molecule type" value="Genomic_DNA"/>
</dbReference>
<dbReference type="Pfam" id="PF00561">
    <property type="entry name" value="Abhydrolase_1"/>
    <property type="match status" value="1"/>
</dbReference>
<gene>
    <name evidence="4" type="primary">ephA_1</name>
    <name evidence="3" type="synonym">ephA</name>
    <name evidence="5" type="synonym">ephA_2</name>
    <name evidence="3" type="ORF">IHBHHGIJ_03260</name>
    <name evidence="4" type="ORF">KFEGEMFD_03473</name>
    <name evidence="5" type="ORF">KFEGEMFD_04005</name>
</gene>
<evidence type="ECO:0000256" key="1">
    <source>
        <dbReference type="ARBA" id="ARBA00022801"/>
    </source>
</evidence>
<dbReference type="InterPro" id="IPR000639">
    <property type="entry name" value="Epox_hydrolase-like"/>
</dbReference>
<dbReference type="EMBL" id="CACSIK010000003">
    <property type="protein sequence ID" value="CAA0111061.1"/>
    <property type="molecule type" value="Genomic_DNA"/>
</dbReference>
<dbReference type="Gene3D" id="3.40.50.1820">
    <property type="entry name" value="alpha/beta hydrolase"/>
    <property type="match status" value="1"/>
</dbReference>
<dbReference type="AlphaFoldDB" id="A0A5S9QI70"/>
<dbReference type="Proteomes" id="UP000439591">
    <property type="component" value="Unassembled WGS sequence"/>
</dbReference>
<sequence length="297" mass="33427">MKTHQFTSPSTGLTLSARSLGDGPTILFLHGFPDNELTFDKQLKAVAKAGYRGMSLKTRGYEASSQPANGNYELLSMAEDVVSVINELNEDKVHLVGHDWGAAIAYRAASLAPQKLHSLTTLALPHPGRFINEMILYPKQIKLSWYIFFFQLGFVAKAKIKRNNFQFIRSLWKNWSPNWTAPNAHIEKVLETFQQPGVLSSALQYYQQVLTLKAFTPSTRKEALFKVAVPTLAISGGQDGCIDSQTFEKMMHTEDFPQGLRFERIDHAGHFPHLEHAELTNELIINWVNEHSSTKPS</sequence>
<dbReference type="InterPro" id="IPR000073">
    <property type="entry name" value="AB_hydrolase_1"/>
</dbReference>
<name>A0A5S9QI70_9GAMM</name>
<dbReference type="SUPFAM" id="SSF53474">
    <property type="entry name" value="alpha/beta-Hydrolases"/>
    <property type="match status" value="1"/>
</dbReference>
<feature type="domain" description="AB hydrolase-1" evidence="2">
    <location>
        <begin position="24"/>
        <end position="277"/>
    </location>
</feature>
<dbReference type="PRINTS" id="PR00412">
    <property type="entry name" value="EPOXHYDRLASE"/>
</dbReference>
<evidence type="ECO:0000259" key="2">
    <source>
        <dbReference type="Pfam" id="PF00561"/>
    </source>
</evidence>
<accession>A0A5S9QI70</accession>
<dbReference type="EMBL" id="CACSIM010000006">
    <property type="protein sequence ID" value="CAA0118428.1"/>
    <property type="molecule type" value="Genomic_DNA"/>
</dbReference>
<evidence type="ECO:0000313" key="3">
    <source>
        <dbReference type="EMBL" id="CAA0111061.1"/>
    </source>
</evidence>
<proteinExistence type="predicted"/>
<dbReference type="Proteomes" id="UP000435877">
    <property type="component" value="Unassembled WGS sequence"/>
</dbReference>
<dbReference type="GO" id="GO:0004301">
    <property type="term" value="F:epoxide hydrolase activity"/>
    <property type="evidence" value="ECO:0007669"/>
    <property type="project" value="UniProtKB-EC"/>
</dbReference>
<evidence type="ECO:0000313" key="7">
    <source>
        <dbReference type="Proteomes" id="UP000439591"/>
    </source>
</evidence>
<dbReference type="OrthoDB" id="9780765at2"/>